<protein>
    <submittedName>
        <fullName evidence="2">Uncharacterized protein</fullName>
    </submittedName>
</protein>
<name>E2AQ30_CAMFO</name>
<feature type="compositionally biased region" description="Acidic residues" evidence="1">
    <location>
        <begin position="98"/>
        <end position="107"/>
    </location>
</feature>
<evidence type="ECO:0000313" key="2">
    <source>
        <dbReference type="EMBL" id="EFN64457.1"/>
    </source>
</evidence>
<dbReference type="Proteomes" id="UP000000311">
    <property type="component" value="Unassembled WGS sequence"/>
</dbReference>
<feature type="compositionally biased region" description="Basic and acidic residues" evidence="1">
    <location>
        <begin position="86"/>
        <end position="97"/>
    </location>
</feature>
<accession>E2AQ30</accession>
<sequence length="149" mass="16484">MCGCIRDGVRLVAIWRISFPEEFYGNSDGISGEGSKERYGNVRRDGAEKGLESWNMNRTRAQGELTREDGVRVRRISGAENFGDDPITKIDVGVKPEGEEEEEETRDEDLGLASGVEKEKVITAENQVVCHTLGNSLEEEFPETSTGSN</sequence>
<dbReference type="AlphaFoldDB" id="E2AQ30"/>
<proteinExistence type="predicted"/>
<evidence type="ECO:0000256" key="1">
    <source>
        <dbReference type="SAM" id="MobiDB-lite"/>
    </source>
</evidence>
<feature type="region of interest" description="Disordered" evidence="1">
    <location>
        <begin position="76"/>
        <end position="114"/>
    </location>
</feature>
<reference evidence="2 3" key="1">
    <citation type="journal article" date="2010" name="Science">
        <title>Genomic comparison of the ants Camponotus floridanus and Harpegnathos saltator.</title>
        <authorList>
            <person name="Bonasio R."/>
            <person name="Zhang G."/>
            <person name="Ye C."/>
            <person name="Mutti N.S."/>
            <person name="Fang X."/>
            <person name="Qin N."/>
            <person name="Donahue G."/>
            <person name="Yang P."/>
            <person name="Li Q."/>
            <person name="Li C."/>
            <person name="Zhang P."/>
            <person name="Huang Z."/>
            <person name="Berger S.L."/>
            <person name="Reinberg D."/>
            <person name="Wang J."/>
            <person name="Liebig J."/>
        </authorList>
    </citation>
    <scope>NUCLEOTIDE SEQUENCE [LARGE SCALE GENOMIC DNA]</scope>
    <source>
        <strain evidence="3">C129</strain>
    </source>
</reference>
<gene>
    <name evidence="2" type="ORF">EAG_04187</name>
</gene>
<organism evidence="3">
    <name type="scientific">Camponotus floridanus</name>
    <name type="common">Florida carpenter ant</name>
    <dbReference type="NCBI Taxonomy" id="104421"/>
    <lineage>
        <taxon>Eukaryota</taxon>
        <taxon>Metazoa</taxon>
        <taxon>Ecdysozoa</taxon>
        <taxon>Arthropoda</taxon>
        <taxon>Hexapoda</taxon>
        <taxon>Insecta</taxon>
        <taxon>Pterygota</taxon>
        <taxon>Neoptera</taxon>
        <taxon>Endopterygota</taxon>
        <taxon>Hymenoptera</taxon>
        <taxon>Apocrita</taxon>
        <taxon>Aculeata</taxon>
        <taxon>Formicoidea</taxon>
        <taxon>Formicidae</taxon>
        <taxon>Formicinae</taxon>
        <taxon>Camponotus</taxon>
    </lineage>
</organism>
<dbReference type="EMBL" id="GL441674">
    <property type="protein sequence ID" value="EFN64457.1"/>
    <property type="molecule type" value="Genomic_DNA"/>
</dbReference>
<dbReference type="InParanoid" id="E2AQ30"/>
<keyword evidence="3" id="KW-1185">Reference proteome</keyword>
<evidence type="ECO:0000313" key="3">
    <source>
        <dbReference type="Proteomes" id="UP000000311"/>
    </source>
</evidence>